<feature type="domain" description="Aminoglycoside phosphotransferase" evidence="1">
    <location>
        <begin position="106"/>
        <end position="169"/>
    </location>
</feature>
<organism evidence="2 3">
    <name type="scientific">Brachybacterium massiliense</name>
    <dbReference type="NCBI Taxonomy" id="1755098"/>
    <lineage>
        <taxon>Bacteria</taxon>
        <taxon>Bacillati</taxon>
        <taxon>Actinomycetota</taxon>
        <taxon>Actinomycetes</taxon>
        <taxon>Micrococcales</taxon>
        <taxon>Dermabacteraceae</taxon>
        <taxon>Brachybacterium</taxon>
    </lineage>
</organism>
<accession>A0A921MVE1</accession>
<evidence type="ECO:0000313" key="2">
    <source>
        <dbReference type="EMBL" id="HJG91379.1"/>
    </source>
</evidence>
<evidence type="ECO:0000313" key="3">
    <source>
        <dbReference type="Proteomes" id="UP000742460"/>
    </source>
</evidence>
<dbReference type="Proteomes" id="UP000742460">
    <property type="component" value="Unassembled WGS sequence"/>
</dbReference>
<comment type="caution">
    <text evidence="2">The sequence shown here is derived from an EMBL/GenBank/DDBJ whole genome shotgun (WGS) entry which is preliminary data.</text>
</comment>
<dbReference type="InterPro" id="IPR011009">
    <property type="entry name" value="Kinase-like_dom_sf"/>
</dbReference>
<dbReference type="AlphaFoldDB" id="A0A921MVE1"/>
<dbReference type="SUPFAM" id="SSF56112">
    <property type="entry name" value="Protein kinase-like (PK-like)"/>
    <property type="match status" value="1"/>
</dbReference>
<sequence length="255" mass="27687">MDIQEEQPLEGGNASGAVVRVGATVRKSWGPTTPAVHELMRTVAAAGIDVPAPLGRDERGRQILEHVPGKLAMDSPALTPPQLARVGGLIRSIHDACEGFAPSATARWEPLLPVPDGAPDLLCHGDLTPWNLVLGERWVFIDWDGAAPSTRLWDLAYSAQAFTLNDPEEEPQRSALRLRAFVDGYGADDALRARLPAAMAQRAEAMHELLQRSHAEGREPWGSMYVQGHGAHWRGVADHVAAHREVWAHALATSR</sequence>
<evidence type="ECO:0000259" key="1">
    <source>
        <dbReference type="Pfam" id="PF01636"/>
    </source>
</evidence>
<dbReference type="Pfam" id="PF01636">
    <property type="entry name" value="APH"/>
    <property type="match status" value="1"/>
</dbReference>
<protein>
    <submittedName>
        <fullName evidence="2">Phosphotransferase</fullName>
    </submittedName>
</protein>
<name>A0A921MVE1_9MICO</name>
<dbReference type="InterPro" id="IPR002575">
    <property type="entry name" value="Aminoglycoside_PTrfase"/>
</dbReference>
<reference evidence="2" key="2">
    <citation type="submission" date="2021-09" db="EMBL/GenBank/DDBJ databases">
        <authorList>
            <person name="Gilroy R."/>
        </authorList>
    </citation>
    <scope>NUCLEOTIDE SEQUENCE</scope>
    <source>
        <strain evidence="2">ChiGjej5B5-22894</strain>
    </source>
</reference>
<reference evidence="2" key="1">
    <citation type="journal article" date="2021" name="PeerJ">
        <title>Extensive microbial diversity within the chicken gut microbiome revealed by metagenomics and culture.</title>
        <authorList>
            <person name="Gilroy R."/>
            <person name="Ravi A."/>
            <person name="Getino M."/>
            <person name="Pursley I."/>
            <person name="Horton D.L."/>
            <person name="Alikhan N.F."/>
            <person name="Baker D."/>
            <person name="Gharbi K."/>
            <person name="Hall N."/>
            <person name="Watson M."/>
            <person name="Adriaenssens E.M."/>
            <person name="Foster-Nyarko E."/>
            <person name="Jarju S."/>
            <person name="Secka A."/>
            <person name="Antonio M."/>
            <person name="Oren A."/>
            <person name="Chaudhuri R.R."/>
            <person name="La Ragione R."/>
            <person name="Hildebrand F."/>
            <person name="Pallen M.J."/>
        </authorList>
    </citation>
    <scope>NUCLEOTIDE SEQUENCE</scope>
    <source>
        <strain evidence="2">ChiGjej5B5-22894</strain>
    </source>
</reference>
<dbReference type="EMBL" id="DYUE01000152">
    <property type="protein sequence ID" value="HJG91379.1"/>
    <property type="molecule type" value="Genomic_DNA"/>
</dbReference>
<gene>
    <name evidence="2" type="ORF">K8V81_06600</name>
</gene>
<dbReference type="Gene3D" id="3.90.1200.10">
    <property type="match status" value="1"/>
</dbReference>
<proteinExistence type="predicted"/>